<organism evidence="2 3">
    <name type="scientific">Arachidicoccus ginsenosidivorans</name>
    <dbReference type="NCBI Taxonomy" id="496057"/>
    <lineage>
        <taxon>Bacteria</taxon>
        <taxon>Pseudomonadati</taxon>
        <taxon>Bacteroidota</taxon>
        <taxon>Chitinophagia</taxon>
        <taxon>Chitinophagales</taxon>
        <taxon>Chitinophagaceae</taxon>
        <taxon>Arachidicoccus</taxon>
    </lineage>
</organism>
<dbReference type="InterPro" id="IPR013766">
    <property type="entry name" value="Thioredoxin_domain"/>
</dbReference>
<dbReference type="AlphaFoldDB" id="A0A5B8VTY7"/>
<dbReference type="PANTHER" id="PTHR42852:SF13">
    <property type="entry name" value="PROTEIN DIPZ"/>
    <property type="match status" value="1"/>
</dbReference>
<accession>A0A5B8VTY7</accession>
<dbReference type="Proteomes" id="UP000321291">
    <property type="component" value="Chromosome"/>
</dbReference>
<dbReference type="Gene3D" id="3.40.30.10">
    <property type="entry name" value="Glutaredoxin"/>
    <property type="match status" value="1"/>
</dbReference>
<feature type="domain" description="Thioredoxin" evidence="1">
    <location>
        <begin position="42"/>
        <end position="184"/>
    </location>
</feature>
<reference evidence="2 3" key="1">
    <citation type="journal article" date="2017" name="Int. J. Syst. Evol. Microbiol.">
        <title>Arachidicoccus ginsenosidivorans sp. nov., with ginsenoside-converting activity isolated from ginseng cultivating soil.</title>
        <authorList>
            <person name="Siddiqi M.Z."/>
            <person name="Aslam Z."/>
            <person name="Im W.T."/>
        </authorList>
    </citation>
    <scope>NUCLEOTIDE SEQUENCE [LARGE SCALE GENOMIC DNA]</scope>
    <source>
        <strain evidence="2 3">Gsoil 809</strain>
    </source>
</reference>
<evidence type="ECO:0000313" key="2">
    <source>
        <dbReference type="EMBL" id="QEC73608.1"/>
    </source>
</evidence>
<dbReference type="InterPro" id="IPR036249">
    <property type="entry name" value="Thioredoxin-like_sf"/>
</dbReference>
<proteinExistence type="predicted"/>
<sequence>MMGESSCNKKNKMHFMKKIICIMGTAMLMMNAYGQKPIAQSYFIGSNIPDMPLSRILNYKDSTASLSSFGEKLIILDFWTKDCGPCIASFPKMDSIQQHLKDKVQFILITLDSKTEVEKFLQRYNKKNKKPLSLPIIYNEIAIQQLFAHMGVPHMAIINFNGELLMQSTGKWLLNEAFLNTIATEEINKNLYYKKHGVKVKLIKDKKPNEFLLKRLHENKYIDLTPIYQR</sequence>
<gene>
    <name evidence="2" type="ORF">FSB73_20005</name>
</gene>
<evidence type="ECO:0000259" key="1">
    <source>
        <dbReference type="PROSITE" id="PS51352"/>
    </source>
</evidence>
<dbReference type="SUPFAM" id="SSF52833">
    <property type="entry name" value="Thioredoxin-like"/>
    <property type="match status" value="1"/>
</dbReference>
<protein>
    <submittedName>
        <fullName evidence="2">TlpA family protein disulfide reductase</fullName>
    </submittedName>
</protein>
<dbReference type="CDD" id="cd02966">
    <property type="entry name" value="TlpA_like_family"/>
    <property type="match status" value="1"/>
</dbReference>
<dbReference type="InterPro" id="IPR012336">
    <property type="entry name" value="Thioredoxin-like_fold"/>
</dbReference>
<dbReference type="PROSITE" id="PS51352">
    <property type="entry name" value="THIOREDOXIN_2"/>
    <property type="match status" value="1"/>
</dbReference>
<keyword evidence="3" id="KW-1185">Reference proteome</keyword>
<dbReference type="InterPro" id="IPR050553">
    <property type="entry name" value="Thioredoxin_ResA/DsbE_sf"/>
</dbReference>
<evidence type="ECO:0000313" key="3">
    <source>
        <dbReference type="Proteomes" id="UP000321291"/>
    </source>
</evidence>
<dbReference type="KEGG" id="agi:FSB73_20005"/>
<dbReference type="EMBL" id="CP042434">
    <property type="protein sequence ID" value="QEC73608.1"/>
    <property type="molecule type" value="Genomic_DNA"/>
</dbReference>
<dbReference type="PANTHER" id="PTHR42852">
    <property type="entry name" value="THIOL:DISULFIDE INTERCHANGE PROTEIN DSBE"/>
    <property type="match status" value="1"/>
</dbReference>
<name>A0A5B8VTY7_9BACT</name>
<dbReference type="Pfam" id="PF13905">
    <property type="entry name" value="Thioredoxin_8"/>
    <property type="match status" value="1"/>
</dbReference>